<dbReference type="PANTHER" id="PTHR32309">
    <property type="entry name" value="TYROSINE-PROTEIN KINASE"/>
    <property type="match status" value="1"/>
</dbReference>
<dbReference type="Proteomes" id="UP000521676">
    <property type="component" value="Unassembled WGS sequence"/>
</dbReference>
<evidence type="ECO:0000256" key="2">
    <source>
        <dbReference type="ARBA" id="ARBA00006683"/>
    </source>
</evidence>
<dbReference type="EMBL" id="JACATZ010000003">
    <property type="protein sequence ID" value="NWJ48188.1"/>
    <property type="molecule type" value="Genomic_DNA"/>
</dbReference>
<evidence type="ECO:0000313" key="13">
    <source>
        <dbReference type="Proteomes" id="UP001431572"/>
    </source>
</evidence>
<dbReference type="Proteomes" id="UP001431572">
    <property type="component" value="Chromosome 2"/>
</dbReference>
<feature type="compositionally biased region" description="Polar residues" evidence="7">
    <location>
        <begin position="227"/>
        <end position="240"/>
    </location>
</feature>
<evidence type="ECO:0000259" key="9">
    <source>
        <dbReference type="Pfam" id="PF02706"/>
    </source>
</evidence>
<keyword evidence="6 8" id="KW-0472">Membrane</keyword>
<evidence type="ECO:0000256" key="3">
    <source>
        <dbReference type="ARBA" id="ARBA00022475"/>
    </source>
</evidence>
<evidence type="ECO:0000256" key="8">
    <source>
        <dbReference type="SAM" id="Phobius"/>
    </source>
</evidence>
<dbReference type="InterPro" id="IPR003856">
    <property type="entry name" value="LPS_length_determ_N"/>
</dbReference>
<proteinExistence type="inferred from homology"/>
<evidence type="ECO:0000313" key="10">
    <source>
        <dbReference type="EMBL" id="NWJ48188.1"/>
    </source>
</evidence>
<feature type="region of interest" description="Disordered" evidence="7">
    <location>
        <begin position="227"/>
        <end position="249"/>
    </location>
</feature>
<reference evidence="11" key="2">
    <citation type="journal article" date="2024" name="Nature">
        <title>Anoxygenic phototroph of the Chloroflexota uses a type I reaction centre.</title>
        <authorList>
            <person name="Tsuji J.M."/>
            <person name="Shaw N.A."/>
            <person name="Nagashima S."/>
            <person name="Venkiteswaran J.J."/>
            <person name="Schiff S.L."/>
            <person name="Watanabe T."/>
            <person name="Fukui M."/>
            <person name="Hanada S."/>
            <person name="Tank M."/>
            <person name="Neufeld J.D."/>
        </authorList>
    </citation>
    <scope>NUCLEOTIDE SEQUENCE</scope>
    <source>
        <strain evidence="11">L227-S17</strain>
    </source>
</reference>
<sequence>MQLKDYINVLKKRWWLALLVAMVAAGVAFGYSLSQPKTYQAIAKLQGDVGKPDNNLWASLKEQINGYPARFDSVEFASAINERGKFDLPIDEIRGKIKVQARPAEYTFVITVDDTDAKRAAAIANTSGQILVDENEQKIAGYNQDQQTYIKLTSPAAVPDKPNGPRTNLNTAAGAALGLVIGLIFIFAVEFFDDTIKSEEELKRLTGLTVLGSVPIWKGTRNDSSYNSTINTDAAANNSRPIKAGSKRD</sequence>
<dbReference type="GO" id="GO:0005886">
    <property type="term" value="C:plasma membrane"/>
    <property type="evidence" value="ECO:0007669"/>
    <property type="project" value="UniProtKB-SubCell"/>
</dbReference>
<dbReference type="Pfam" id="PF02706">
    <property type="entry name" value="Wzz"/>
    <property type="match status" value="1"/>
</dbReference>
<evidence type="ECO:0000256" key="4">
    <source>
        <dbReference type="ARBA" id="ARBA00022692"/>
    </source>
</evidence>
<dbReference type="AlphaFoldDB" id="A0A8T7M7S5"/>
<comment type="similarity">
    <text evidence="2">Belongs to the CpsC/CapA family.</text>
</comment>
<evidence type="ECO:0000313" key="11">
    <source>
        <dbReference type="EMBL" id="WJW68125.1"/>
    </source>
</evidence>
<accession>A0A8T7M7S5</accession>
<dbReference type="EMBL" id="CP128400">
    <property type="protein sequence ID" value="WJW68125.1"/>
    <property type="molecule type" value="Genomic_DNA"/>
</dbReference>
<dbReference type="RefSeq" id="WP_341470029.1">
    <property type="nucleotide sequence ID" value="NZ_CP128400.1"/>
</dbReference>
<feature type="transmembrane region" description="Helical" evidence="8">
    <location>
        <begin position="172"/>
        <end position="192"/>
    </location>
</feature>
<protein>
    <submittedName>
        <fullName evidence="11">Wzz/FepE/Etk N-terminal domain-containing protein</fullName>
    </submittedName>
</protein>
<comment type="subcellular location">
    <subcellularLocation>
        <location evidence="1">Cell membrane</location>
        <topology evidence="1">Multi-pass membrane protein</topology>
    </subcellularLocation>
</comment>
<organism evidence="10 12">
    <name type="scientific">Candidatus Chlorohelix allophototropha</name>
    <dbReference type="NCBI Taxonomy" id="3003348"/>
    <lineage>
        <taxon>Bacteria</taxon>
        <taxon>Bacillati</taxon>
        <taxon>Chloroflexota</taxon>
        <taxon>Chloroflexia</taxon>
        <taxon>Candidatus Chloroheliales</taxon>
        <taxon>Candidatus Chloroheliaceae</taxon>
        <taxon>Candidatus Chlorohelix</taxon>
    </lineage>
</organism>
<keyword evidence="13" id="KW-1185">Reference proteome</keyword>
<feature type="domain" description="Polysaccharide chain length determinant N-terminal" evidence="9">
    <location>
        <begin position="3"/>
        <end position="46"/>
    </location>
</feature>
<gene>
    <name evidence="10" type="ORF">HXX08_20225</name>
    <name evidence="11" type="ORF">OZ401_003728</name>
</gene>
<reference evidence="10 12" key="1">
    <citation type="submission" date="2020-06" db="EMBL/GenBank/DDBJ databases">
        <title>Anoxygenic phototrophic Chloroflexota member uses a Type I reaction center.</title>
        <authorList>
            <person name="Tsuji J.M."/>
            <person name="Shaw N.A."/>
            <person name="Nagashima S."/>
            <person name="Venkiteswaran J."/>
            <person name="Schiff S.L."/>
            <person name="Hanada S."/>
            <person name="Tank M."/>
            <person name="Neufeld J.D."/>
        </authorList>
    </citation>
    <scope>NUCLEOTIDE SEQUENCE [LARGE SCALE GENOMIC DNA]</scope>
    <source>
        <strain evidence="10">L227-S17</strain>
    </source>
</reference>
<keyword evidence="3" id="KW-1003">Cell membrane</keyword>
<evidence type="ECO:0000256" key="1">
    <source>
        <dbReference type="ARBA" id="ARBA00004651"/>
    </source>
</evidence>
<dbReference type="GO" id="GO:0004713">
    <property type="term" value="F:protein tyrosine kinase activity"/>
    <property type="evidence" value="ECO:0007669"/>
    <property type="project" value="TreeGrafter"/>
</dbReference>
<evidence type="ECO:0000256" key="6">
    <source>
        <dbReference type="ARBA" id="ARBA00023136"/>
    </source>
</evidence>
<evidence type="ECO:0000313" key="12">
    <source>
        <dbReference type="Proteomes" id="UP000521676"/>
    </source>
</evidence>
<dbReference type="InterPro" id="IPR050445">
    <property type="entry name" value="Bact_polysacc_biosynth/exp"/>
</dbReference>
<dbReference type="PANTHER" id="PTHR32309:SF13">
    <property type="entry name" value="FERRIC ENTEROBACTIN TRANSPORT PROTEIN FEPE"/>
    <property type="match status" value="1"/>
</dbReference>
<evidence type="ECO:0000256" key="5">
    <source>
        <dbReference type="ARBA" id="ARBA00022989"/>
    </source>
</evidence>
<keyword evidence="5 8" id="KW-1133">Transmembrane helix</keyword>
<name>A0A8T7M7S5_9CHLR</name>
<evidence type="ECO:0000256" key="7">
    <source>
        <dbReference type="SAM" id="MobiDB-lite"/>
    </source>
</evidence>
<keyword evidence="4 8" id="KW-0812">Transmembrane</keyword>